<organism evidence="2 3">
    <name type="scientific">Candidatus Nanoclepta minutus</name>
    <dbReference type="NCBI Taxonomy" id="1940235"/>
    <lineage>
        <taxon>Archaea</taxon>
        <taxon>Nanobdellota</taxon>
        <taxon>Candidatus Nanoclepta</taxon>
    </lineage>
</organism>
<dbReference type="Proteomes" id="UP000266622">
    <property type="component" value="Unassembled WGS sequence"/>
</dbReference>
<dbReference type="AlphaFoldDB" id="A0A397WM81"/>
<accession>A0A397WM81</accession>
<dbReference type="Pfam" id="PF18765">
    <property type="entry name" value="Polbeta"/>
    <property type="match status" value="1"/>
</dbReference>
<gene>
    <name evidence="2" type="ORF">BXU00_03105</name>
</gene>
<dbReference type="PANTHER" id="PTHR43449:SF1">
    <property type="entry name" value="POLYMERASE BETA NUCLEOTIDYLTRANSFERASE DOMAIN-CONTAINING PROTEIN"/>
    <property type="match status" value="1"/>
</dbReference>
<evidence type="ECO:0000313" key="2">
    <source>
        <dbReference type="EMBL" id="RIB35160.1"/>
    </source>
</evidence>
<feature type="domain" description="Polymerase beta nucleotidyltransferase" evidence="1">
    <location>
        <begin position="13"/>
        <end position="79"/>
    </location>
</feature>
<evidence type="ECO:0000259" key="1">
    <source>
        <dbReference type="Pfam" id="PF18765"/>
    </source>
</evidence>
<sequence>MEMDRRAIEIARKIKENLEKKGIKIEKIILFGSRAKENYKKESDYDFIIVSKDFKDIPIFRRMEMVLDIKEDIDVICLTPEEFEREKNFLGSIVSYALKEGIEIKL</sequence>
<name>A0A397WM81_9ARCH</name>
<dbReference type="CDD" id="cd05403">
    <property type="entry name" value="NT_KNTase_like"/>
    <property type="match status" value="1"/>
</dbReference>
<dbReference type="EMBL" id="MWMI01000005">
    <property type="protein sequence ID" value="RIB35160.1"/>
    <property type="molecule type" value="Genomic_DNA"/>
</dbReference>
<proteinExistence type="predicted"/>
<dbReference type="Gene3D" id="3.30.460.10">
    <property type="entry name" value="Beta Polymerase, domain 2"/>
    <property type="match status" value="1"/>
</dbReference>
<reference evidence="2 3" key="1">
    <citation type="journal article" date="2018" name="Syst. Appl. Microbiol.">
        <title>A new symbiotic nanoarchaeote (Candidatus Nanoclepta minutus) and its host (Zestosphaera tikiterensis gen. nov., sp. nov.) from a New Zealand hot spring.</title>
        <authorList>
            <person name="St John E."/>
            <person name="Liu Y."/>
            <person name="Podar M."/>
            <person name="Stott M.B."/>
            <person name="Meneghin J."/>
            <person name="Chen Z."/>
            <person name="Lagutin K."/>
            <person name="Mitchell K."/>
            <person name="Reysenbach A.L."/>
        </authorList>
    </citation>
    <scope>NUCLEOTIDE SEQUENCE [LARGE SCALE GENOMIC DNA]</scope>
    <source>
        <strain evidence="2">NZ3</strain>
    </source>
</reference>
<dbReference type="SUPFAM" id="SSF81301">
    <property type="entry name" value="Nucleotidyltransferase"/>
    <property type="match status" value="1"/>
</dbReference>
<evidence type="ECO:0000313" key="3">
    <source>
        <dbReference type="Proteomes" id="UP000266622"/>
    </source>
</evidence>
<comment type="caution">
    <text evidence="2">The sequence shown here is derived from an EMBL/GenBank/DDBJ whole genome shotgun (WGS) entry which is preliminary data.</text>
</comment>
<protein>
    <recommendedName>
        <fullName evidence="1">Polymerase beta nucleotidyltransferase domain-containing protein</fullName>
    </recommendedName>
</protein>
<dbReference type="InterPro" id="IPR041633">
    <property type="entry name" value="Polbeta"/>
</dbReference>
<dbReference type="PANTHER" id="PTHR43449">
    <property type="entry name" value="NUCLEOTIDYLTRANSFERASE"/>
    <property type="match status" value="1"/>
</dbReference>
<dbReference type="InterPro" id="IPR043519">
    <property type="entry name" value="NT_sf"/>
</dbReference>